<evidence type="ECO:0000256" key="1">
    <source>
        <dbReference type="SAM" id="SignalP"/>
    </source>
</evidence>
<feature type="domain" description="Thioredoxin" evidence="2">
    <location>
        <begin position="29"/>
        <end position="178"/>
    </location>
</feature>
<gene>
    <name evidence="3" type="ORF">EU556_22420</name>
</gene>
<dbReference type="OrthoDB" id="9809746at2"/>
<dbReference type="SUPFAM" id="SSF52833">
    <property type="entry name" value="Thioredoxin-like"/>
    <property type="match status" value="1"/>
</dbReference>
<sequence>MKKLLPFLAACLVLALSSFIVFRPVAAGYQVGDKATDFKLKNVDGKMVSLADNKTAKGYIVVFTCNTCPYAKAYEQRIIDLNTKYASQGYPVVAINPNDPAVAPGDSFADMQKRAKEKKYVFPYLQDETQQTAKAYGATRTPHLYVLTRQGNDFVVSYIGAIDDNSEDARQVKTKYLENAMTDIMAGKPASVNSTKAIGCTIKWKRA</sequence>
<proteinExistence type="predicted"/>
<evidence type="ECO:0000313" key="3">
    <source>
        <dbReference type="EMBL" id="TGE04929.1"/>
    </source>
</evidence>
<dbReference type="InterPro" id="IPR013766">
    <property type="entry name" value="Thioredoxin_domain"/>
</dbReference>
<keyword evidence="1" id="KW-0732">Signal</keyword>
<dbReference type="Gene3D" id="3.40.30.10">
    <property type="entry name" value="Glutaredoxin"/>
    <property type="match status" value="1"/>
</dbReference>
<dbReference type="PANTHER" id="PTHR43640:SF1">
    <property type="entry name" value="THIOREDOXIN-DEPENDENT PEROXIREDOXIN"/>
    <property type="match status" value="1"/>
</dbReference>
<name>A0A4Z0P415_9BACT</name>
<dbReference type="InterPro" id="IPR000866">
    <property type="entry name" value="AhpC/TSA"/>
</dbReference>
<dbReference type="Pfam" id="PF00578">
    <property type="entry name" value="AhpC-TSA"/>
    <property type="match status" value="1"/>
</dbReference>
<evidence type="ECO:0000313" key="4">
    <source>
        <dbReference type="Proteomes" id="UP000298337"/>
    </source>
</evidence>
<dbReference type="RefSeq" id="WP_135436429.1">
    <property type="nucleotide sequence ID" value="NZ_SRLA01000005.1"/>
</dbReference>
<dbReference type="InterPro" id="IPR036249">
    <property type="entry name" value="Thioredoxin-like_sf"/>
</dbReference>
<accession>A0A4Z0P415</accession>
<keyword evidence="4" id="KW-1185">Reference proteome</keyword>
<dbReference type="Proteomes" id="UP000298337">
    <property type="component" value="Unassembled WGS sequence"/>
</dbReference>
<dbReference type="EMBL" id="SRLA01000005">
    <property type="protein sequence ID" value="TGE04929.1"/>
    <property type="molecule type" value="Genomic_DNA"/>
</dbReference>
<comment type="caution">
    <text evidence="3">The sequence shown here is derived from an EMBL/GenBank/DDBJ whole genome shotgun (WGS) entry which is preliminary data.</text>
</comment>
<feature type="chain" id="PRO_5021392821" evidence="1">
    <location>
        <begin position="27"/>
        <end position="207"/>
    </location>
</feature>
<dbReference type="PANTHER" id="PTHR43640">
    <property type="entry name" value="OS07G0260300 PROTEIN"/>
    <property type="match status" value="1"/>
</dbReference>
<feature type="signal peptide" evidence="1">
    <location>
        <begin position="1"/>
        <end position="26"/>
    </location>
</feature>
<dbReference type="CDD" id="cd02969">
    <property type="entry name" value="PRX_like1"/>
    <property type="match status" value="1"/>
</dbReference>
<organism evidence="3 4">
    <name type="scientific">Hymenobacter fodinae</name>
    <dbReference type="NCBI Taxonomy" id="2510796"/>
    <lineage>
        <taxon>Bacteria</taxon>
        <taxon>Pseudomonadati</taxon>
        <taxon>Bacteroidota</taxon>
        <taxon>Cytophagia</taxon>
        <taxon>Cytophagales</taxon>
        <taxon>Hymenobacteraceae</taxon>
        <taxon>Hymenobacter</taxon>
    </lineage>
</organism>
<dbReference type="GO" id="GO:0016209">
    <property type="term" value="F:antioxidant activity"/>
    <property type="evidence" value="ECO:0007669"/>
    <property type="project" value="InterPro"/>
</dbReference>
<protein>
    <submittedName>
        <fullName evidence="3">Thioredoxin family protein</fullName>
    </submittedName>
</protein>
<reference evidence="3 4" key="1">
    <citation type="submission" date="2019-04" db="EMBL/GenBank/DDBJ databases">
        <authorList>
            <person name="Feng G."/>
            <person name="Zhang J."/>
            <person name="Zhu H."/>
        </authorList>
    </citation>
    <scope>NUCLEOTIDE SEQUENCE [LARGE SCALE GENOMIC DNA]</scope>
    <source>
        <strain evidence="3 4">92R-1</strain>
    </source>
</reference>
<dbReference type="AlphaFoldDB" id="A0A4Z0P415"/>
<evidence type="ECO:0000259" key="2">
    <source>
        <dbReference type="PROSITE" id="PS51352"/>
    </source>
</evidence>
<dbReference type="InterPro" id="IPR047262">
    <property type="entry name" value="PRX-like1"/>
</dbReference>
<dbReference type="GO" id="GO:0016491">
    <property type="term" value="F:oxidoreductase activity"/>
    <property type="evidence" value="ECO:0007669"/>
    <property type="project" value="InterPro"/>
</dbReference>
<dbReference type="PROSITE" id="PS51352">
    <property type="entry name" value="THIOREDOXIN_2"/>
    <property type="match status" value="1"/>
</dbReference>